<comment type="caution">
    <text evidence="3">The sequence shown here is derived from an EMBL/GenBank/DDBJ whole genome shotgun (WGS) entry which is preliminary data.</text>
</comment>
<keyword evidence="4" id="KW-1185">Reference proteome</keyword>
<feature type="signal peptide" evidence="2">
    <location>
        <begin position="1"/>
        <end position="21"/>
    </location>
</feature>
<feature type="chain" id="PRO_5033065677" description="Transmembrane protein" evidence="2">
    <location>
        <begin position="22"/>
        <end position="362"/>
    </location>
</feature>
<evidence type="ECO:0000256" key="1">
    <source>
        <dbReference type="SAM" id="Phobius"/>
    </source>
</evidence>
<accession>A0A812NAE8</accession>
<keyword evidence="1" id="KW-0472">Membrane</keyword>
<feature type="transmembrane region" description="Helical" evidence="1">
    <location>
        <begin position="326"/>
        <end position="345"/>
    </location>
</feature>
<evidence type="ECO:0000313" key="3">
    <source>
        <dbReference type="EMBL" id="CAE7287449.1"/>
    </source>
</evidence>
<proteinExistence type="predicted"/>
<dbReference type="Proteomes" id="UP000604046">
    <property type="component" value="Unassembled WGS sequence"/>
</dbReference>
<keyword evidence="1" id="KW-1133">Transmembrane helix</keyword>
<feature type="transmembrane region" description="Helical" evidence="1">
    <location>
        <begin position="290"/>
        <end position="311"/>
    </location>
</feature>
<sequence length="362" mass="40510">MLVGTLVYYLTLLFWRRRTLVFLDIACVNQVDEYAKSEALVSMGAFLKHSKTLVVLWDATFVKRLWCVFEMAGFLQSRGPDASRGLEVCPVFAGPALLSGTFGLCVMLLIFSSSQAVIVPWEFWGGLALCALTFPCLTCLAYVVLIHCRSIDVVQQQVRCFTIGNASSYCCASNHIDPSTGERMVCDRLIIERCIAAWFGSPEQFEETVRGKLLAHLVYQLANCTFPYWRVVQATSPALWFKLELYNPAFVVLFILETIVYWLLLLPSVALVMFRLIYCARNLCQSTFTQVLLSTGLVAVAALLFGAFFFAETMLLPQLIGDKHTSNWILLATMSMVTIALWRCMPPIHQSDSPQAAGQESP</sequence>
<reference evidence="3" key="1">
    <citation type="submission" date="2021-02" db="EMBL/GenBank/DDBJ databases">
        <authorList>
            <person name="Dougan E. K."/>
            <person name="Rhodes N."/>
            <person name="Thang M."/>
            <person name="Chan C."/>
        </authorList>
    </citation>
    <scope>NUCLEOTIDE SEQUENCE</scope>
</reference>
<evidence type="ECO:0008006" key="5">
    <source>
        <dbReference type="Google" id="ProtNLM"/>
    </source>
</evidence>
<protein>
    <recommendedName>
        <fullName evidence="5">Transmembrane protein</fullName>
    </recommendedName>
</protein>
<dbReference type="EMBL" id="CAJNDS010001890">
    <property type="protein sequence ID" value="CAE7287449.1"/>
    <property type="molecule type" value="Genomic_DNA"/>
</dbReference>
<dbReference type="OrthoDB" id="413265at2759"/>
<name>A0A812NAE8_9DINO</name>
<feature type="transmembrane region" description="Helical" evidence="1">
    <location>
        <begin position="88"/>
        <end position="111"/>
    </location>
</feature>
<dbReference type="AlphaFoldDB" id="A0A812NAE8"/>
<evidence type="ECO:0000256" key="2">
    <source>
        <dbReference type="SAM" id="SignalP"/>
    </source>
</evidence>
<keyword evidence="1" id="KW-0812">Transmembrane</keyword>
<organism evidence="3 4">
    <name type="scientific">Symbiodinium natans</name>
    <dbReference type="NCBI Taxonomy" id="878477"/>
    <lineage>
        <taxon>Eukaryota</taxon>
        <taxon>Sar</taxon>
        <taxon>Alveolata</taxon>
        <taxon>Dinophyceae</taxon>
        <taxon>Suessiales</taxon>
        <taxon>Symbiodiniaceae</taxon>
        <taxon>Symbiodinium</taxon>
    </lineage>
</organism>
<keyword evidence="2" id="KW-0732">Signal</keyword>
<feature type="transmembrane region" description="Helical" evidence="1">
    <location>
        <begin position="249"/>
        <end position="278"/>
    </location>
</feature>
<feature type="transmembrane region" description="Helical" evidence="1">
    <location>
        <begin position="123"/>
        <end position="145"/>
    </location>
</feature>
<evidence type="ECO:0000313" key="4">
    <source>
        <dbReference type="Proteomes" id="UP000604046"/>
    </source>
</evidence>
<gene>
    <name evidence="3" type="ORF">SNAT2548_LOCUS15192</name>
</gene>